<dbReference type="InterPro" id="IPR045427">
    <property type="entry name" value="MoxR"/>
</dbReference>
<feature type="compositionally biased region" description="Basic and acidic residues" evidence="1">
    <location>
        <begin position="566"/>
        <end position="593"/>
    </location>
</feature>
<feature type="compositionally biased region" description="Pro residues" evidence="1">
    <location>
        <begin position="529"/>
        <end position="540"/>
    </location>
</feature>
<evidence type="ECO:0000259" key="2">
    <source>
        <dbReference type="SMART" id="SM00382"/>
    </source>
</evidence>
<dbReference type="Proteomes" id="UP000295497">
    <property type="component" value="Chromosome"/>
</dbReference>
<proteinExistence type="predicted"/>
<dbReference type="PANTHER" id="PTHR32204">
    <property type="entry name" value="ATPASE RAVA"/>
    <property type="match status" value="1"/>
</dbReference>
<dbReference type="AlphaFoldDB" id="A0A4P2QPF0"/>
<sequence>MTAADPELAFIQGKINRLLQALDRSFVERATHVRVALLAILSGHHVLLLGPPGTAKSLLARALCASLHDATLFEYLLSKFTHPDELFGPVSIPGLKEEDYRRLTEGYLPRAHIAFLDEVFKANSAILNSLLTLINERVFHHGKHRDEAPLISIIGASNEPPDPEGGLGALYDRFLARMSIPPIADSEKFLQVCLGEAPAYKPVATDKLTREEIEWLRERAKKIGADDGARKALLRVRERFSEEDVDASDRRWRWALELLKMSALTSGRVRISPLDVVLLEHCFGDPGGDQATVRMCVRESLVVLDEHDEYLTPLRQLWAEIEADAASPDLSTWRLGAVRRLDRFDDACRRARELLDKHLEHLQQELARTPWCTELPPELVAGLVAVRTRLQAFERTSAQHRAAVAAYGPASLLISRMRQASQDRGYYGSDVKLWVCAPTDAEDDAIGLDTDGAPTRRSSYHHERAAPVVVDDTNAHRLLVGKDTGATLASLVAQMVAQMRTRTSSRASGPAERNETSQAHLKQVFERCGPPPLPSTPPTAPGGRDGTEKEEGVHARVQGGGGTAGEGERPEHRPGGEGPRPDRDGAARLDQARGHRRGPRPAGGADDAGA</sequence>
<feature type="compositionally biased region" description="Low complexity" evidence="1">
    <location>
        <begin position="600"/>
        <end position="610"/>
    </location>
</feature>
<dbReference type="Gene3D" id="3.40.50.300">
    <property type="entry name" value="P-loop containing nucleotide triphosphate hydrolases"/>
    <property type="match status" value="1"/>
</dbReference>
<dbReference type="Pfam" id="PF17868">
    <property type="entry name" value="AAA_lid_8"/>
    <property type="match status" value="1"/>
</dbReference>
<protein>
    <recommendedName>
        <fullName evidence="2">AAA+ ATPase domain-containing protein</fullName>
    </recommendedName>
</protein>
<organism evidence="3 4">
    <name type="scientific">Sorangium cellulosum</name>
    <name type="common">Polyangium cellulosum</name>
    <dbReference type="NCBI Taxonomy" id="56"/>
    <lineage>
        <taxon>Bacteria</taxon>
        <taxon>Pseudomonadati</taxon>
        <taxon>Myxococcota</taxon>
        <taxon>Polyangia</taxon>
        <taxon>Polyangiales</taxon>
        <taxon>Polyangiaceae</taxon>
        <taxon>Sorangium</taxon>
    </lineage>
</organism>
<feature type="compositionally biased region" description="Basic and acidic residues" evidence="1">
    <location>
        <begin position="545"/>
        <end position="554"/>
    </location>
</feature>
<feature type="domain" description="AAA+ ATPase" evidence="2">
    <location>
        <begin position="42"/>
        <end position="184"/>
    </location>
</feature>
<dbReference type="SUPFAM" id="SSF52540">
    <property type="entry name" value="P-loop containing nucleoside triphosphate hydrolases"/>
    <property type="match status" value="1"/>
</dbReference>
<evidence type="ECO:0000256" key="1">
    <source>
        <dbReference type="SAM" id="MobiDB-lite"/>
    </source>
</evidence>
<dbReference type="InterPro" id="IPR041538">
    <property type="entry name" value="RavA-like_AAA_lid"/>
</dbReference>
<dbReference type="InterPro" id="IPR027417">
    <property type="entry name" value="P-loop_NTPase"/>
</dbReference>
<dbReference type="Pfam" id="PF20030">
    <property type="entry name" value="bpMoxR"/>
    <property type="match status" value="1"/>
</dbReference>
<dbReference type="EMBL" id="CP012672">
    <property type="protein sequence ID" value="AUX31965.1"/>
    <property type="molecule type" value="Genomic_DNA"/>
</dbReference>
<reference evidence="3 4" key="1">
    <citation type="submission" date="2015-09" db="EMBL/GenBank/DDBJ databases">
        <title>Sorangium comparison.</title>
        <authorList>
            <person name="Zaburannyi N."/>
            <person name="Bunk B."/>
            <person name="Overmann J."/>
            <person name="Mueller R."/>
        </authorList>
    </citation>
    <scope>NUCLEOTIDE SEQUENCE [LARGE SCALE GENOMIC DNA]</scope>
    <source>
        <strain evidence="3 4">So ce836</strain>
    </source>
</reference>
<dbReference type="SMART" id="SM00382">
    <property type="entry name" value="AAA"/>
    <property type="match status" value="1"/>
</dbReference>
<feature type="region of interest" description="Disordered" evidence="1">
    <location>
        <begin position="500"/>
        <end position="519"/>
    </location>
</feature>
<accession>A0A4P2QPF0</accession>
<evidence type="ECO:0000313" key="4">
    <source>
        <dbReference type="Proteomes" id="UP000295497"/>
    </source>
</evidence>
<dbReference type="CDD" id="cd00009">
    <property type="entry name" value="AAA"/>
    <property type="match status" value="1"/>
</dbReference>
<feature type="region of interest" description="Disordered" evidence="1">
    <location>
        <begin position="526"/>
        <end position="610"/>
    </location>
</feature>
<evidence type="ECO:0000313" key="3">
    <source>
        <dbReference type="EMBL" id="AUX31965.1"/>
    </source>
</evidence>
<gene>
    <name evidence="3" type="ORF">SOCE836_041010</name>
</gene>
<dbReference type="InterPro" id="IPR050513">
    <property type="entry name" value="RavA_ATPases"/>
</dbReference>
<dbReference type="PANTHER" id="PTHR32204:SF0">
    <property type="entry name" value="ATPASE RAVA"/>
    <property type="match status" value="1"/>
</dbReference>
<name>A0A4P2QPF0_SORCE</name>
<dbReference type="InterPro" id="IPR003593">
    <property type="entry name" value="AAA+_ATPase"/>
</dbReference>